<protein>
    <submittedName>
        <fullName evidence="9">Protein TAPT1 homolog</fullName>
    </submittedName>
</protein>
<comment type="subcellular location">
    <subcellularLocation>
        <location evidence="1">Membrane</location>
        <topology evidence="1">Multi-pass membrane protein</topology>
    </subcellularLocation>
</comment>
<feature type="transmembrane region" description="Helical" evidence="7">
    <location>
        <begin position="311"/>
        <end position="330"/>
    </location>
</feature>
<comment type="similarity">
    <text evidence="2">Belongs to the TAPT1 family.</text>
</comment>
<evidence type="ECO:0000256" key="2">
    <source>
        <dbReference type="ARBA" id="ARBA00008803"/>
    </source>
</evidence>
<reference evidence="9" key="1">
    <citation type="submission" date="2016-11" db="UniProtKB">
        <authorList>
            <consortium name="WormBaseParasite"/>
        </authorList>
    </citation>
    <scope>IDENTIFICATION</scope>
</reference>
<evidence type="ECO:0000256" key="1">
    <source>
        <dbReference type="ARBA" id="ARBA00004141"/>
    </source>
</evidence>
<proteinExistence type="inferred from homology"/>
<feature type="transmembrane region" description="Helical" evidence="7">
    <location>
        <begin position="131"/>
        <end position="151"/>
    </location>
</feature>
<feature type="compositionally biased region" description="Basic and acidic residues" evidence="6">
    <location>
        <begin position="573"/>
        <end position="592"/>
    </location>
</feature>
<keyword evidence="8" id="KW-1185">Reference proteome</keyword>
<evidence type="ECO:0000256" key="6">
    <source>
        <dbReference type="SAM" id="MobiDB-lite"/>
    </source>
</evidence>
<keyword evidence="5 7" id="KW-0472">Membrane</keyword>
<keyword evidence="3 7" id="KW-0812">Transmembrane</keyword>
<feature type="transmembrane region" description="Helical" evidence="7">
    <location>
        <begin position="239"/>
        <end position="260"/>
    </location>
</feature>
<dbReference type="Proteomes" id="UP000095283">
    <property type="component" value="Unplaced"/>
</dbReference>
<evidence type="ECO:0000313" key="9">
    <source>
        <dbReference type="WBParaSite" id="Hba_19192"/>
    </source>
</evidence>
<evidence type="ECO:0000313" key="8">
    <source>
        <dbReference type="Proteomes" id="UP000095283"/>
    </source>
</evidence>
<evidence type="ECO:0000256" key="4">
    <source>
        <dbReference type="ARBA" id="ARBA00022989"/>
    </source>
</evidence>
<accession>A0A1I7XPC5</accession>
<dbReference type="PANTHER" id="PTHR13317:SF4">
    <property type="entry name" value="TRANSMEMBRANE ANTERIOR POSTERIOR TRANSFORMATION PROTEIN 1 HOMOLOG"/>
    <property type="match status" value="1"/>
</dbReference>
<keyword evidence="4 7" id="KW-1133">Transmembrane helix</keyword>
<dbReference type="PANTHER" id="PTHR13317">
    <property type="entry name" value="TRANSMEMBRANE ANTERIOR POSTERIOR TRANSFORMATION PROTEIN 1 HOMOLOG"/>
    <property type="match status" value="1"/>
</dbReference>
<dbReference type="GO" id="GO:0005789">
    <property type="term" value="C:endoplasmic reticulum membrane"/>
    <property type="evidence" value="ECO:0007669"/>
    <property type="project" value="TreeGrafter"/>
</dbReference>
<evidence type="ECO:0000256" key="3">
    <source>
        <dbReference type="ARBA" id="ARBA00022692"/>
    </source>
</evidence>
<dbReference type="GO" id="GO:0036064">
    <property type="term" value="C:ciliary basal body"/>
    <property type="evidence" value="ECO:0007669"/>
    <property type="project" value="TreeGrafter"/>
</dbReference>
<evidence type="ECO:0000256" key="7">
    <source>
        <dbReference type="SAM" id="Phobius"/>
    </source>
</evidence>
<dbReference type="AlphaFoldDB" id="A0A1I7XPC5"/>
<feature type="region of interest" description="Disordered" evidence="6">
    <location>
        <begin position="525"/>
        <end position="607"/>
    </location>
</feature>
<feature type="compositionally biased region" description="Basic and acidic residues" evidence="6">
    <location>
        <begin position="525"/>
        <end position="537"/>
    </location>
</feature>
<organism evidence="8 9">
    <name type="scientific">Heterorhabditis bacteriophora</name>
    <name type="common">Entomopathogenic nematode worm</name>
    <dbReference type="NCBI Taxonomy" id="37862"/>
    <lineage>
        <taxon>Eukaryota</taxon>
        <taxon>Metazoa</taxon>
        <taxon>Ecdysozoa</taxon>
        <taxon>Nematoda</taxon>
        <taxon>Chromadorea</taxon>
        <taxon>Rhabditida</taxon>
        <taxon>Rhabditina</taxon>
        <taxon>Rhabditomorpha</taxon>
        <taxon>Strongyloidea</taxon>
        <taxon>Heterorhabditidae</taxon>
        <taxon>Heterorhabditis</taxon>
    </lineage>
</organism>
<sequence length="630" mass="72452">MFIEDTMDEEEMSLGVRLRKPGCDIEPSILGSDLENIDIVRKPSRISIAEDLTIFCDDLEEASCTLSQTDLPNVRLGFFEYFWAELTRGYSLHNDQTRYSEKRRKVYAFLRIPIEVERFLFYGLLQCIDAFFYLFTFLPIRFLMSVTGLIFRLRPWTSAETCDLIKVGIIVFGSMLMQHIDTSVVYHQVRGQGVIKLYIFYNMLEVADKLFSSLGQDILDALFWTANEQKTMRNMIRTVFHFIFAITYATIHTFLVLLQATTLNVAFNSHNQALLAIMMSNNFVELKGSVFKKFAKANLFQMACSDVRERFHIMALLFVVMVRNMMAVNWSNEHMWEMIPDILMVIGAELLVDWLKHAFITKFNEINAEVSRRMGFIPIPLSIMLIRVLSQTFTLQSKASAAICGKKISTIFFTTFTNFTRNLFVSLCFAVIAWLLMIAVKTCNGIVLLGKACAHVTSYKELQARAEYDLYRKRMVEKKSKSAPNSPRMSLIDFSDVLHQTAGVKGFTISDLMSQWEDLQLASERRSIEKERDERPRRTQSLAHMPRYSGSKNEVLFSARRDKSEPPPTIPEAEEKSTRDEEPMDKREKDDSGVQISPKKKMAQPTNCEGLADVTAYTMLPPEQGVERIE</sequence>
<dbReference type="WBParaSite" id="Hba_19192">
    <property type="protein sequence ID" value="Hba_19192"/>
    <property type="gene ID" value="Hba_19192"/>
</dbReference>
<dbReference type="InterPro" id="IPR008010">
    <property type="entry name" value="Tatp1"/>
</dbReference>
<evidence type="ECO:0000256" key="5">
    <source>
        <dbReference type="ARBA" id="ARBA00023136"/>
    </source>
</evidence>
<dbReference type="Pfam" id="PF05346">
    <property type="entry name" value="DUF747"/>
    <property type="match status" value="1"/>
</dbReference>
<feature type="transmembrane region" description="Helical" evidence="7">
    <location>
        <begin position="423"/>
        <end position="440"/>
    </location>
</feature>
<dbReference type="GO" id="GO:0045724">
    <property type="term" value="P:positive regulation of cilium assembly"/>
    <property type="evidence" value="ECO:0007669"/>
    <property type="project" value="TreeGrafter"/>
</dbReference>
<name>A0A1I7XPC5_HETBA</name>